<dbReference type="EMBL" id="CALNXI010000183">
    <property type="protein sequence ID" value="CAH3021477.1"/>
    <property type="molecule type" value="Genomic_DNA"/>
</dbReference>
<reference evidence="2 3" key="1">
    <citation type="submission" date="2022-05" db="EMBL/GenBank/DDBJ databases">
        <authorList>
            <consortium name="Genoscope - CEA"/>
            <person name="William W."/>
        </authorList>
    </citation>
    <scope>NUCLEOTIDE SEQUENCE [LARGE SCALE GENOMIC DNA]</scope>
</reference>
<evidence type="ECO:0000313" key="2">
    <source>
        <dbReference type="EMBL" id="CAH3021477.1"/>
    </source>
</evidence>
<proteinExistence type="predicted"/>
<protein>
    <recommendedName>
        <fullName evidence="1">C17orf113 probable zinc finger domain-containing protein</fullName>
    </recommendedName>
</protein>
<sequence length="290" mass="32357">MDDNLTYSSSTGVNWLIHDEGQGMFCLLCRKHGTSNYQNKSKKCSLEPAVRFKRKAVEDHANSQRHAAAVIAELVNRVSTFEEVRKIQDPEDEVYYKTLLAMYRIAKEEIPNKKFTSLLAVLQQLGLEDIKYFKHRSAGSIREMFLLIGSVLNSQLLDDISRARCFGLLTDEVCDVSNKEQLVTFVKFVHPETGKVKTAFLASRSLLENSSSVDAKTISDALVAQVEDAGIDKRKLASFSSDRASVMTGKRNGVASRLRAGSKTLINVHCICHRLALAYGDANDTISYIK</sequence>
<organism evidence="2 3">
    <name type="scientific">Porites evermanni</name>
    <dbReference type="NCBI Taxonomy" id="104178"/>
    <lineage>
        <taxon>Eukaryota</taxon>
        <taxon>Metazoa</taxon>
        <taxon>Cnidaria</taxon>
        <taxon>Anthozoa</taxon>
        <taxon>Hexacorallia</taxon>
        <taxon>Scleractinia</taxon>
        <taxon>Fungiina</taxon>
        <taxon>Poritidae</taxon>
        <taxon>Porites</taxon>
    </lineage>
</organism>
<keyword evidence="3" id="KW-1185">Reference proteome</keyword>
<dbReference type="Proteomes" id="UP001159427">
    <property type="component" value="Unassembled WGS sequence"/>
</dbReference>
<dbReference type="Pfam" id="PF25431">
    <property type="entry name" value="zf-C17orf113"/>
    <property type="match status" value="1"/>
</dbReference>
<dbReference type="PANTHER" id="PTHR46880">
    <property type="entry name" value="RAS-ASSOCIATING DOMAIN-CONTAINING PROTEIN"/>
    <property type="match status" value="1"/>
</dbReference>
<dbReference type="InterPro" id="IPR057456">
    <property type="entry name" value="Znf_C17orf113"/>
</dbReference>
<name>A0ABN8LW09_9CNID</name>
<comment type="caution">
    <text evidence="2">The sequence shown here is derived from an EMBL/GenBank/DDBJ whole genome shotgun (WGS) entry which is preliminary data.</text>
</comment>
<evidence type="ECO:0000313" key="3">
    <source>
        <dbReference type="Proteomes" id="UP001159427"/>
    </source>
</evidence>
<dbReference type="PANTHER" id="PTHR46880:SF5">
    <property type="entry name" value="DUF4371 DOMAIN-CONTAINING PROTEIN"/>
    <property type="match status" value="1"/>
</dbReference>
<accession>A0ABN8LW09</accession>
<evidence type="ECO:0000259" key="1">
    <source>
        <dbReference type="Pfam" id="PF25431"/>
    </source>
</evidence>
<gene>
    <name evidence="2" type="ORF">PEVE_00011491</name>
</gene>
<feature type="domain" description="C17orf113 probable zinc finger" evidence="1">
    <location>
        <begin position="14"/>
        <end position="74"/>
    </location>
</feature>